<feature type="region of interest" description="Disordered" evidence="1">
    <location>
        <begin position="82"/>
        <end position="131"/>
    </location>
</feature>
<keyword evidence="3" id="KW-1185">Reference proteome</keyword>
<dbReference type="GeneID" id="18242938"/>
<gene>
    <name evidence="2" type="ORF">BATDEDRAFT_87853</name>
</gene>
<proteinExistence type="predicted"/>
<protein>
    <submittedName>
        <fullName evidence="2">Uncharacterized protein</fullName>
    </submittedName>
</protein>
<sequence>MQRLYMQQTVRRHQSLCRLVFGTFPHSHTAIQLQAASAFSVTAAFRQFSLAQTGPSTAPLTPLMRASVFPSAWTESPVEHCIDSGVPQSESFESSPRSAMQASATPAQVSDASNAGCTGVTQSITSPFPDH</sequence>
<reference evidence="2 3" key="1">
    <citation type="submission" date="2009-12" db="EMBL/GenBank/DDBJ databases">
        <title>The draft genome of Batrachochytrium dendrobatidis.</title>
        <authorList>
            <consortium name="US DOE Joint Genome Institute (JGI-PGF)"/>
            <person name="Kuo A."/>
            <person name="Salamov A."/>
            <person name="Schmutz J."/>
            <person name="Lucas S."/>
            <person name="Pitluck S."/>
            <person name="Rosenblum E."/>
            <person name="Stajich J."/>
            <person name="Eisen M."/>
            <person name="Grigoriev I.V."/>
        </authorList>
    </citation>
    <scope>NUCLEOTIDE SEQUENCE [LARGE SCALE GENOMIC DNA]</scope>
    <source>
        <strain evidence="3">JAM81 / FGSC 10211</strain>
    </source>
</reference>
<evidence type="ECO:0000256" key="1">
    <source>
        <dbReference type="SAM" id="MobiDB-lite"/>
    </source>
</evidence>
<dbReference type="EMBL" id="GL882882">
    <property type="protein sequence ID" value="EGF81218.1"/>
    <property type="molecule type" value="Genomic_DNA"/>
</dbReference>
<organism evidence="2 3">
    <name type="scientific">Batrachochytrium dendrobatidis (strain JAM81 / FGSC 10211)</name>
    <name type="common">Frog chytrid fungus</name>
    <dbReference type="NCBI Taxonomy" id="684364"/>
    <lineage>
        <taxon>Eukaryota</taxon>
        <taxon>Fungi</taxon>
        <taxon>Fungi incertae sedis</taxon>
        <taxon>Chytridiomycota</taxon>
        <taxon>Chytridiomycota incertae sedis</taxon>
        <taxon>Chytridiomycetes</taxon>
        <taxon>Rhizophydiales</taxon>
        <taxon>Rhizophydiales incertae sedis</taxon>
        <taxon>Batrachochytrium</taxon>
    </lineage>
</organism>
<evidence type="ECO:0000313" key="2">
    <source>
        <dbReference type="EMBL" id="EGF81218.1"/>
    </source>
</evidence>
<dbReference type="RefSeq" id="XP_006678126.1">
    <property type="nucleotide sequence ID" value="XM_006678063.1"/>
</dbReference>
<dbReference type="AlphaFoldDB" id="F4NZP3"/>
<feature type="compositionally biased region" description="Polar residues" evidence="1">
    <location>
        <begin position="86"/>
        <end position="131"/>
    </location>
</feature>
<accession>F4NZP3</accession>
<evidence type="ECO:0000313" key="3">
    <source>
        <dbReference type="Proteomes" id="UP000007241"/>
    </source>
</evidence>
<name>F4NZP3_BATDJ</name>
<dbReference type="Proteomes" id="UP000007241">
    <property type="component" value="Unassembled WGS sequence"/>
</dbReference>
<dbReference type="HOGENOM" id="CLU_1927203_0_0_1"/>
<dbReference type="InParanoid" id="F4NZP3"/>